<name>A0AAP0EQT2_9MAGN</name>
<evidence type="ECO:0000256" key="1">
    <source>
        <dbReference type="SAM" id="MobiDB-lite"/>
    </source>
</evidence>
<evidence type="ECO:0000313" key="3">
    <source>
        <dbReference type="Proteomes" id="UP001419268"/>
    </source>
</evidence>
<reference evidence="2 3" key="1">
    <citation type="submission" date="2024-01" db="EMBL/GenBank/DDBJ databases">
        <title>Genome assemblies of Stephania.</title>
        <authorList>
            <person name="Yang L."/>
        </authorList>
    </citation>
    <scope>NUCLEOTIDE SEQUENCE [LARGE SCALE GENOMIC DNA]</scope>
    <source>
        <strain evidence="2">JXDWG</strain>
        <tissue evidence="2">Leaf</tissue>
    </source>
</reference>
<organism evidence="2 3">
    <name type="scientific">Stephania cephalantha</name>
    <dbReference type="NCBI Taxonomy" id="152367"/>
    <lineage>
        <taxon>Eukaryota</taxon>
        <taxon>Viridiplantae</taxon>
        <taxon>Streptophyta</taxon>
        <taxon>Embryophyta</taxon>
        <taxon>Tracheophyta</taxon>
        <taxon>Spermatophyta</taxon>
        <taxon>Magnoliopsida</taxon>
        <taxon>Ranunculales</taxon>
        <taxon>Menispermaceae</taxon>
        <taxon>Menispermoideae</taxon>
        <taxon>Cissampelideae</taxon>
        <taxon>Stephania</taxon>
    </lineage>
</organism>
<evidence type="ECO:0000313" key="2">
    <source>
        <dbReference type="EMBL" id="KAK9095147.1"/>
    </source>
</evidence>
<comment type="caution">
    <text evidence="2">The sequence shown here is derived from an EMBL/GenBank/DDBJ whole genome shotgun (WGS) entry which is preliminary data.</text>
</comment>
<feature type="region of interest" description="Disordered" evidence="1">
    <location>
        <begin position="1"/>
        <end position="197"/>
    </location>
</feature>
<keyword evidence="3" id="KW-1185">Reference proteome</keyword>
<accession>A0AAP0EQT2</accession>
<feature type="compositionally biased region" description="Basic and acidic residues" evidence="1">
    <location>
        <begin position="84"/>
        <end position="102"/>
    </location>
</feature>
<sequence>MGGGDGVFIAWRSRRARLVTEEPGSSRRSPLVAEEPDLRERKKEKAKEREKSPGRRRSGGIGSCAARWAGRLGARPGAPPHEAAGGERGGDRARQDQREARRGRPASQEDGGETAARAIAQGRRWWSTRSTGKKQESRHGCGRGAKTAARRRRRDGGAEGAKASSDGFRSGGRLKKVAAKRASSDAAGEQCGRTNATQRARFSSGWIRPRDARTLRQSNATRLRRAAAAVAAMASVTADAELQRGGACRPGRIGNRDDAMEVRFTSPKFDVICMILVN</sequence>
<protein>
    <submittedName>
        <fullName evidence="2">Uncharacterized protein</fullName>
    </submittedName>
</protein>
<proteinExistence type="predicted"/>
<gene>
    <name evidence="2" type="ORF">Scep_026616</name>
</gene>
<dbReference type="EMBL" id="JBBNAG010000011">
    <property type="protein sequence ID" value="KAK9095147.1"/>
    <property type="molecule type" value="Genomic_DNA"/>
</dbReference>
<dbReference type="Proteomes" id="UP001419268">
    <property type="component" value="Unassembled WGS sequence"/>
</dbReference>
<dbReference type="AlphaFoldDB" id="A0AAP0EQT2"/>
<feature type="compositionally biased region" description="Basic and acidic residues" evidence="1">
    <location>
        <begin position="36"/>
        <end position="53"/>
    </location>
</feature>